<dbReference type="Proteomes" id="UP000271464">
    <property type="component" value="Unassembled WGS sequence"/>
</dbReference>
<evidence type="ECO:0000313" key="2">
    <source>
        <dbReference type="Proteomes" id="UP000271464"/>
    </source>
</evidence>
<protein>
    <submittedName>
        <fullName evidence="1">Uncharacterized protein</fullName>
    </submittedName>
</protein>
<reference evidence="1 2" key="1">
    <citation type="submission" date="2018-09" db="EMBL/GenBank/DDBJ databases">
        <authorList>
            <person name="Tagini F."/>
        </authorList>
    </citation>
    <scope>NUCLEOTIDE SEQUENCE [LARGE SCALE GENOMIC DNA]</scope>
    <source>
        <strain evidence="1 2">MK4</strain>
    </source>
</reference>
<keyword evidence="2" id="KW-1185">Reference proteome</keyword>
<evidence type="ECO:0000313" key="1">
    <source>
        <dbReference type="EMBL" id="VBA33108.1"/>
    </source>
</evidence>
<comment type="caution">
    <text evidence="1">The sequence shown here is derived from an EMBL/GenBank/DDBJ whole genome shotgun (WGS) entry which is preliminary data.</text>
</comment>
<proteinExistence type="predicted"/>
<dbReference type="EMBL" id="UPHM01000169">
    <property type="protein sequence ID" value="VBA33108.1"/>
    <property type="molecule type" value="Genomic_DNA"/>
</dbReference>
<name>A0ABY6RSS9_9MYCO</name>
<gene>
    <name evidence="1" type="ORF">LAUMK4_05876</name>
</gene>
<organism evidence="1 2">
    <name type="scientific">Mycobacterium persicum</name>
    <dbReference type="NCBI Taxonomy" id="1487726"/>
    <lineage>
        <taxon>Bacteria</taxon>
        <taxon>Bacillati</taxon>
        <taxon>Actinomycetota</taxon>
        <taxon>Actinomycetes</taxon>
        <taxon>Mycobacteriales</taxon>
        <taxon>Mycobacteriaceae</taxon>
        <taxon>Mycobacterium</taxon>
    </lineage>
</organism>
<sequence>MGVVAVSAAIDLDEPPAECHPALRAARRELAHFDVNRELYERRDKVHHLTRLGLSAEEISREIGLSGRNVERHRVKPPAPQRPLLYDGASVSDRRAAELEDMADFALQLAVVLRDEDPLISWGALCRLDRRRLQELTVIACCLIPPDMTKEQLLGWVRPLAREEQ</sequence>
<accession>A0ABY6RSS9</accession>